<name>A0ACC0JHF6_CHOFU</name>
<comment type="caution">
    <text evidence="1">The sequence shown here is derived from an EMBL/GenBank/DDBJ whole genome shotgun (WGS) entry which is preliminary data.</text>
</comment>
<evidence type="ECO:0000313" key="2">
    <source>
        <dbReference type="Proteomes" id="UP001064048"/>
    </source>
</evidence>
<sequence>MSQLIYITTLLPILFFYTEAARILAIFPTPSISHQVVFRPLTQELAKRGHDVVVITTDPAFPKGQAPKNLTEIDLHDMSYATWGLFMAKISEEQAYETRSGGELDAFQRIFLNLFERQTQVKEVQDLIKNQNGTFDLILIEAWLRHLLGFSHAIKAPLIQVSSFGAINNNYEVIGAPTHPLVYPFVLNTRLYNLTYWEKLIELYNYYNHMSVYLDLEEYENTVLKRIFGSDVPPLSELQNNVEMLFLNINPVWEGNRPVPPGVIYMGGLHQKPEKELPEVNQTFGSNVDPAHFPPVKIQSIINAVADLPYNVLWKWNDDELPGKMENIKISKWFPQSDLLRHPNVKLFITQGGLQSTDEAITAGVPLIGVPIMGDQMYNVEKYVHHKIGLRLNLKDLDETSLKIAIKTVVEDKSYRENIVRLRTLMNDQPMSPLDRAVWWTEHVLRHGGARHLRAPAANMPWTQYYELDLEKVQNIIKAFSELPYDVLWKWNSDELQGKTENIRISKWFPQSDLLRHPKIKLFITQGGLQSTDEALTAGVPLIGIPMLGDQWFNVEKYVHHKIGLQLEMGTLEVESFKNAIETVIGDKSYRENIVRLRTLMNDQPLAPLERTVWWTEHVLRHGGARHLRAPAANMPWAQYYELDLVLLVLSTALAVIVLSSLVIYKLVKFVLSQVSNSKKLKSS</sequence>
<keyword evidence="2" id="KW-1185">Reference proteome</keyword>
<gene>
    <name evidence="1" type="ORF">MSG28_012672</name>
</gene>
<proteinExistence type="predicted"/>
<dbReference type="EMBL" id="CM046122">
    <property type="protein sequence ID" value="KAI8423593.1"/>
    <property type="molecule type" value="Genomic_DNA"/>
</dbReference>
<protein>
    <submittedName>
        <fullName evidence="1">Uncharacterized protein</fullName>
    </submittedName>
</protein>
<evidence type="ECO:0000313" key="1">
    <source>
        <dbReference type="EMBL" id="KAI8423593.1"/>
    </source>
</evidence>
<reference evidence="1 2" key="1">
    <citation type="journal article" date="2022" name="Genome Biol. Evol.">
        <title>The Spruce Budworm Genome: Reconstructing the Evolutionary History of Antifreeze Proteins.</title>
        <authorList>
            <person name="Beliveau C."/>
            <person name="Gagne P."/>
            <person name="Picq S."/>
            <person name="Vernygora O."/>
            <person name="Keeling C.I."/>
            <person name="Pinkney K."/>
            <person name="Doucet D."/>
            <person name="Wen F."/>
            <person name="Johnston J.S."/>
            <person name="Maaroufi H."/>
            <person name="Boyle B."/>
            <person name="Laroche J."/>
            <person name="Dewar K."/>
            <person name="Juretic N."/>
            <person name="Blackburn G."/>
            <person name="Nisole A."/>
            <person name="Brunet B."/>
            <person name="Brandao M."/>
            <person name="Lumley L."/>
            <person name="Duan J."/>
            <person name="Quan G."/>
            <person name="Lucarotti C.J."/>
            <person name="Roe A.D."/>
            <person name="Sperling F.A.H."/>
            <person name="Levesque R.C."/>
            <person name="Cusson M."/>
        </authorList>
    </citation>
    <scope>NUCLEOTIDE SEQUENCE [LARGE SCALE GENOMIC DNA]</scope>
    <source>
        <strain evidence="1">Glfc:IPQL:Cfum</strain>
    </source>
</reference>
<accession>A0ACC0JHF6</accession>
<dbReference type="Proteomes" id="UP001064048">
    <property type="component" value="Chromosome 22"/>
</dbReference>
<organism evidence="1 2">
    <name type="scientific">Choristoneura fumiferana</name>
    <name type="common">Spruce budworm moth</name>
    <name type="synonym">Archips fumiferana</name>
    <dbReference type="NCBI Taxonomy" id="7141"/>
    <lineage>
        <taxon>Eukaryota</taxon>
        <taxon>Metazoa</taxon>
        <taxon>Ecdysozoa</taxon>
        <taxon>Arthropoda</taxon>
        <taxon>Hexapoda</taxon>
        <taxon>Insecta</taxon>
        <taxon>Pterygota</taxon>
        <taxon>Neoptera</taxon>
        <taxon>Endopterygota</taxon>
        <taxon>Lepidoptera</taxon>
        <taxon>Glossata</taxon>
        <taxon>Ditrysia</taxon>
        <taxon>Tortricoidea</taxon>
        <taxon>Tortricidae</taxon>
        <taxon>Tortricinae</taxon>
        <taxon>Choristoneura</taxon>
    </lineage>
</organism>